<name>X0YDH7_9ZZZZ</name>
<evidence type="ECO:0000313" key="1">
    <source>
        <dbReference type="EMBL" id="GAG53915.1"/>
    </source>
</evidence>
<comment type="caution">
    <text evidence="1">The sequence shown here is derived from an EMBL/GenBank/DDBJ whole genome shotgun (WGS) entry which is preliminary data.</text>
</comment>
<organism evidence="1">
    <name type="scientific">marine sediment metagenome</name>
    <dbReference type="NCBI Taxonomy" id="412755"/>
    <lineage>
        <taxon>unclassified sequences</taxon>
        <taxon>metagenomes</taxon>
        <taxon>ecological metagenomes</taxon>
    </lineage>
</organism>
<dbReference type="EMBL" id="BART01008397">
    <property type="protein sequence ID" value="GAG53915.1"/>
    <property type="molecule type" value="Genomic_DNA"/>
</dbReference>
<accession>X0YDH7</accession>
<protein>
    <submittedName>
        <fullName evidence="1">Uncharacterized protein</fullName>
    </submittedName>
</protein>
<reference evidence="1" key="1">
    <citation type="journal article" date="2014" name="Front. Microbiol.">
        <title>High frequency of phylogenetically diverse reductive dehalogenase-homologous genes in deep subseafloor sedimentary metagenomes.</title>
        <authorList>
            <person name="Kawai M."/>
            <person name="Futagami T."/>
            <person name="Toyoda A."/>
            <person name="Takaki Y."/>
            <person name="Nishi S."/>
            <person name="Hori S."/>
            <person name="Arai W."/>
            <person name="Tsubouchi T."/>
            <person name="Morono Y."/>
            <person name="Uchiyama I."/>
            <person name="Ito T."/>
            <person name="Fujiyama A."/>
            <person name="Inagaki F."/>
            <person name="Takami H."/>
        </authorList>
    </citation>
    <scope>NUCLEOTIDE SEQUENCE</scope>
    <source>
        <strain evidence="1">Expedition CK06-06</strain>
    </source>
</reference>
<sequence>MARQNSLELPVCKQCGGQLQVVCPNCKREQPLNTSYINSIKEEAQVKANEDAYELLQKAYGDKDAVVQEFATYRKGIETLQTTPVSPSAKGRIGELSLLAILQEEAALHDDFVEDVSRDWNERKPKGGADLMYCFGDKKEPFYKLLIEVKNVATWTPATWSRKLQRDIVASKADSGVIVYNRAMLRGKPHKVDGPPIIDVKFAAEFIRAMLPPLQ</sequence>
<dbReference type="AlphaFoldDB" id="X0YDH7"/>
<proteinExistence type="predicted"/>
<gene>
    <name evidence="1" type="ORF">S01H4_18898</name>
</gene>